<comment type="caution">
    <text evidence="9">The sequence shown here is derived from an EMBL/GenBank/DDBJ whole genome shotgun (WGS) entry which is preliminary data.</text>
</comment>
<evidence type="ECO:0000256" key="7">
    <source>
        <dbReference type="SAM" id="MobiDB-lite"/>
    </source>
</evidence>
<dbReference type="PROSITE" id="PS50011">
    <property type="entry name" value="PROTEIN_KINASE_DOM"/>
    <property type="match status" value="1"/>
</dbReference>
<gene>
    <name evidence="9" type="ORF">POL25_29880</name>
</gene>
<dbReference type="InterPro" id="IPR000719">
    <property type="entry name" value="Prot_kinase_dom"/>
</dbReference>
<feature type="region of interest" description="Disordered" evidence="7">
    <location>
        <begin position="1"/>
        <end position="83"/>
    </location>
</feature>
<dbReference type="GO" id="GO:0016301">
    <property type="term" value="F:kinase activity"/>
    <property type="evidence" value="ECO:0007669"/>
    <property type="project" value="UniProtKB-KW"/>
</dbReference>
<accession>A0ABT5E6V1</accession>
<dbReference type="EMBL" id="JAQNDL010000003">
    <property type="protein sequence ID" value="MDC0721153.1"/>
    <property type="molecule type" value="Genomic_DNA"/>
</dbReference>
<evidence type="ECO:0000256" key="1">
    <source>
        <dbReference type="ARBA" id="ARBA00022679"/>
    </source>
</evidence>
<evidence type="ECO:0000313" key="10">
    <source>
        <dbReference type="Proteomes" id="UP001221686"/>
    </source>
</evidence>
<feature type="domain" description="Protein kinase" evidence="8">
    <location>
        <begin position="110"/>
        <end position="379"/>
    </location>
</feature>
<evidence type="ECO:0000256" key="6">
    <source>
        <dbReference type="SAM" id="Coils"/>
    </source>
</evidence>
<evidence type="ECO:0000256" key="3">
    <source>
        <dbReference type="ARBA" id="ARBA00022777"/>
    </source>
</evidence>
<dbReference type="Gene3D" id="1.10.510.10">
    <property type="entry name" value="Transferase(Phosphotransferase) domain 1"/>
    <property type="match status" value="1"/>
</dbReference>
<dbReference type="InterPro" id="IPR011990">
    <property type="entry name" value="TPR-like_helical_dom_sf"/>
</dbReference>
<keyword evidence="4 5" id="KW-0067">ATP-binding</keyword>
<evidence type="ECO:0000256" key="4">
    <source>
        <dbReference type="ARBA" id="ARBA00022840"/>
    </source>
</evidence>
<feature type="coiled-coil region" evidence="6">
    <location>
        <begin position="597"/>
        <end position="624"/>
    </location>
</feature>
<keyword evidence="1" id="KW-0808">Transferase</keyword>
<dbReference type="SUPFAM" id="SSF56112">
    <property type="entry name" value="Protein kinase-like (PK-like)"/>
    <property type="match status" value="1"/>
</dbReference>
<keyword evidence="6" id="KW-0175">Coiled coil</keyword>
<dbReference type="SUPFAM" id="SSF48452">
    <property type="entry name" value="TPR-like"/>
    <property type="match status" value="2"/>
</dbReference>
<dbReference type="PROSITE" id="PS00107">
    <property type="entry name" value="PROTEIN_KINASE_ATP"/>
    <property type="match status" value="1"/>
</dbReference>
<dbReference type="CDD" id="cd14014">
    <property type="entry name" value="STKc_PknB_like"/>
    <property type="match status" value="1"/>
</dbReference>
<evidence type="ECO:0000313" key="9">
    <source>
        <dbReference type="EMBL" id="MDC0721153.1"/>
    </source>
</evidence>
<reference evidence="9 10" key="1">
    <citation type="submission" date="2022-11" db="EMBL/GenBank/DDBJ databases">
        <title>Minimal conservation of predation-associated metabolite biosynthetic gene clusters underscores biosynthetic potential of Myxococcota including descriptions for ten novel species: Archangium lansinium sp. nov., Myxococcus landrumus sp. nov., Nannocystis bai.</title>
        <authorList>
            <person name="Ahearne A."/>
            <person name="Stevens C."/>
            <person name="Dowd S."/>
        </authorList>
    </citation>
    <scope>NUCLEOTIDE SEQUENCE [LARGE SCALE GENOMIC DNA]</scope>
    <source>
        <strain evidence="9 10">BB15-2</strain>
    </source>
</reference>
<proteinExistence type="predicted"/>
<keyword evidence="10" id="KW-1185">Reference proteome</keyword>
<evidence type="ECO:0000256" key="2">
    <source>
        <dbReference type="ARBA" id="ARBA00022741"/>
    </source>
</evidence>
<protein>
    <submittedName>
        <fullName evidence="9">Protein kinase</fullName>
    </submittedName>
</protein>
<keyword evidence="2 5" id="KW-0547">Nucleotide-binding</keyword>
<sequence>MMKDPEPPLRDTAMGPASAARARECEPSTRPIPAATEPSLRETDATLGRTEPSPTWVGSLATEAPRSAELRRSRPLPSPDIDGVESDQIKGAIMAELFGAPVSAARIGRFTVIERLGEGGMGVVYAAYDAQLDRKIAVKLLRRDTVGNDSAARMRLLREAQAMARVSHPNLVTVHEVGEHADSIYVAMAFVKGQSLDAWLAGRPGWRDVVAAFAAAGAGLAAAHAAGVVHRDFKPQNVMRGDDGAITVLDFGLARSTAAAALPEAEAPPRALLDAGMTVAGAVMGTPAYMAPEQHEGRVADERSDQYSFCVALYEGLFGRLPFAGATLPALVDEVLAARVRPPPEGMAPRWVQRVVLRGMSRRPADRWPSMAALLTELSRVRQRRRRNLAAGAGLAALLVGGGFALAHMSEESGQAPCTGAADELAAVWSEPRRATARAGLTAAIPTLGATTWAAVAPRLDRHAEAWAAMRAEACLSHQSGHQSARLLDLRMACLDRRLAGLDALAGAFAAADADTVIHAVAAVDGLAVVAGCGDAQALTATVPLPEETGLARAVRAQQLALERVAADQLTGHYAAARAGAAAVTSAAASLGHEPLTAEAALALGRAQQELREAEQAAGSLATALHAALRGRADAIAAEAAARQIFVRGRLLGAPELGLAGAEVADALIDRAGDPPPTRWLWALNVAIVRFASGDLEGARASFGRAAEVAAAAGLTQAAAITVFNEGWLAAQAGDQATAAARFGAGLAAIEAGLGEDHPIAGQMRMMLAQARWELGETGQVRTMLARMIPQLLATFGPAAPDVQSAQLLAVEVDLKYRRFAEADALASAVASHPSHPGPAADAERMRGAASIGLGRVDAGLEHLRASIDRAGEEPVARLVAVSALGDALLGLGRLDEAVARQREALAGFVTGFGADSAFAAIVRSHLARALLAAGSLAEAERELVAARDGFLAHQANSPYLAGIFATLGELELARGRTAEAEAALQIARERHAATFDDDHPDFVAVRFHLAQARARRSPAEAVASAREVAAAYAALGEGFAAERAAVDAWLARLEN</sequence>
<evidence type="ECO:0000256" key="5">
    <source>
        <dbReference type="PROSITE-ProRule" id="PRU10141"/>
    </source>
</evidence>
<dbReference type="PANTHER" id="PTHR43289">
    <property type="entry name" value="MITOGEN-ACTIVATED PROTEIN KINASE KINASE KINASE 20-RELATED"/>
    <property type="match status" value="1"/>
</dbReference>
<organism evidence="9 10">
    <name type="scientific">Nannocystis bainbridge</name>
    <dbReference type="NCBI Taxonomy" id="2995303"/>
    <lineage>
        <taxon>Bacteria</taxon>
        <taxon>Pseudomonadati</taxon>
        <taxon>Myxococcota</taxon>
        <taxon>Polyangia</taxon>
        <taxon>Nannocystales</taxon>
        <taxon>Nannocystaceae</taxon>
        <taxon>Nannocystis</taxon>
    </lineage>
</organism>
<dbReference type="PANTHER" id="PTHR43289:SF34">
    <property type="entry name" value="SERINE_THREONINE-PROTEIN KINASE YBDM-RELATED"/>
    <property type="match status" value="1"/>
</dbReference>
<dbReference type="Pfam" id="PF00069">
    <property type="entry name" value="Pkinase"/>
    <property type="match status" value="1"/>
</dbReference>
<dbReference type="Proteomes" id="UP001221686">
    <property type="component" value="Unassembled WGS sequence"/>
</dbReference>
<name>A0ABT5E6V1_9BACT</name>
<dbReference type="Gene3D" id="1.25.40.10">
    <property type="entry name" value="Tetratricopeptide repeat domain"/>
    <property type="match status" value="2"/>
</dbReference>
<feature type="binding site" evidence="5">
    <location>
        <position position="139"/>
    </location>
    <ligand>
        <name>ATP</name>
        <dbReference type="ChEBI" id="CHEBI:30616"/>
    </ligand>
</feature>
<evidence type="ECO:0000259" key="8">
    <source>
        <dbReference type="PROSITE" id="PS50011"/>
    </source>
</evidence>
<keyword evidence="3 9" id="KW-0418">Kinase</keyword>
<dbReference type="RefSeq" id="WP_272089653.1">
    <property type="nucleotide sequence ID" value="NZ_JAQNDL010000003.1"/>
</dbReference>
<dbReference type="InterPro" id="IPR017441">
    <property type="entry name" value="Protein_kinase_ATP_BS"/>
</dbReference>
<dbReference type="InterPro" id="IPR011009">
    <property type="entry name" value="Kinase-like_dom_sf"/>
</dbReference>
<dbReference type="Gene3D" id="3.30.200.20">
    <property type="entry name" value="Phosphorylase Kinase, domain 1"/>
    <property type="match status" value="1"/>
</dbReference>